<dbReference type="Pfam" id="PF00512">
    <property type="entry name" value="HisKA"/>
    <property type="match status" value="1"/>
</dbReference>
<name>K9YW28_DACS8</name>
<dbReference type="PANTHER" id="PTHR43711">
    <property type="entry name" value="TWO-COMPONENT HISTIDINE KINASE"/>
    <property type="match status" value="1"/>
</dbReference>
<dbReference type="HOGENOM" id="CLU_038688_0_0_3"/>
<evidence type="ECO:0000313" key="9">
    <source>
        <dbReference type="Proteomes" id="UP000010482"/>
    </source>
</evidence>
<dbReference type="InterPro" id="IPR003018">
    <property type="entry name" value="GAF"/>
</dbReference>
<sequence length="485" mass="54494">MSCRWLIILANPQTFGEVDGEKITLEWGGMPDLGTESKLKLSRISPAMVNRLLFPASSEFTALCRSQITNLKEGLNADRGAVYLTKELSSGTRQLVPIVVYPEESDFTEEEAIITSEDSLLENTPFELPSDASSEDKSALTVGSEDIIPDVVNQQNQHQIVFPLLHENVMMGLLVIARQQAQWSQWEFTQIQRTAGTIALACVLDQRYGLSQQKLRQQQWQQEQQRDRLDDILHQLRNPLMALRTFGKLLLKRLNPEENQKSRSFAENIMRESDRLQQLLQDMGDFLEEMGEEEVTIETETTALPEGNSTVKSLPPSQVFDLETIQVTEVITPILESIRAIAQEKNITLKTQIPDSLPLVKANRKAFGEVLNNLLDNAIKYTPEKGSIELIIYQENSQKQNLMIRDNGSGIPPEDQPKIFQRHYRGVQSNSDIPGTGLGLAIVKEYVEKMQGEIDLISPAIPPDNPQKGTAFIISLLVNTTSENV</sequence>
<proteinExistence type="predicted"/>
<evidence type="ECO:0000313" key="8">
    <source>
        <dbReference type="EMBL" id="AFZ51136.1"/>
    </source>
</evidence>
<dbReference type="CDD" id="cd00082">
    <property type="entry name" value="HisKA"/>
    <property type="match status" value="1"/>
</dbReference>
<accession>K9YW28</accession>
<dbReference type="InterPro" id="IPR003661">
    <property type="entry name" value="HisK_dim/P_dom"/>
</dbReference>
<feature type="domain" description="Histidine kinase" evidence="7">
    <location>
        <begin position="231"/>
        <end position="480"/>
    </location>
</feature>
<dbReference type="Proteomes" id="UP000010482">
    <property type="component" value="Chromosome"/>
</dbReference>
<dbReference type="InterPro" id="IPR003594">
    <property type="entry name" value="HATPase_dom"/>
</dbReference>
<dbReference type="KEGG" id="dsl:Dacsa_2547"/>
<dbReference type="STRING" id="13035.Dacsa_2547"/>
<dbReference type="InterPro" id="IPR005467">
    <property type="entry name" value="His_kinase_dom"/>
</dbReference>
<dbReference type="InterPro" id="IPR004358">
    <property type="entry name" value="Sig_transdc_His_kin-like_C"/>
</dbReference>
<reference evidence="8" key="1">
    <citation type="submission" date="2012-04" db="EMBL/GenBank/DDBJ databases">
        <title>Finished genome of Dactylococcopsis salina PCC 8305.</title>
        <authorList>
            <consortium name="US DOE Joint Genome Institute"/>
            <person name="Gugger M."/>
            <person name="Coursin T."/>
            <person name="Rippka R."/>
            <person name="Tandeau De Marsac N."/>
            <person name="Huntemann M."/>
            <person name="Wei C.-L."/>
            <person name="Han J."/>
            <person name="Detter J.C."/>
            <person name="Han C."/>
            <person name="Tapia R."/>
            <person name="Daligault H."/>
            <person name="Chen A."/>
            <person name="Krypides N."/>
            <person name="Mavromatis K."/>
            <person name="Markowitz V."/>
            <person name="Szeto E."/>
            <person name="Ivanova N."/>
            <person name="Ovchinnikova G."/>
            <person name="Pagani I."/>
            <person name="Pati A."/>
            <person name="Goodwin L."/>
            <person name="Peters L."/>
            <person name="Pitluck S."/>
            <person name="Woyke T."/>
            <person name="Kerfeld C."/>
        </authorList>
    </citation>
    <scope>NUCLEOTIDE SEQUENCE [LARGE SCALE GENOMIC DNA]</scope>
    <source>
        <strain evidence="8">PCC 8305</strain>
    </source>
</reference>
<comment type="catalytic activity">
    <reaction evidence="1">
        <text>ATP + protein L-histidine = ADP + protein N-phospho-L-histidine.</text>
        <dbReference type="EC" id="2.7.13.3"/>
    </reaction>
</comment>
<dbReference type="InterPro" id="IPR036890">
    <property type="entry name" value="HATPase_C_sf"/>
</dbReference>
<dbReference type="Gene3D" id="3.30.565.10">
    <property type="entry name" value="Histidine kinase-like ATPase, C-terminal domain"/>
    <property type="match status" value="1"/>
</dbReference>
<keyword evidence="9" id="KW-1185">Reference proteome</keyword>
<dbReference type="eggNOG" id="COG2205">
    <property type="taxonomic scope" value="Bacteria"/>
</dbReference>
<evidence type="ECO:0000256" key="3">
    <source>
        <dbReference type="ARBA" id="ARBA00022553"/>
    </source>
</evidence>
<dbReference type="SMART" id="SM00388">
    <property type="entry name" value="HisKA"/>
    <property type="match status" value="1"/>
</dbReference>
<protein>
    <recommendedName>
        <fullName evidence="2">histidine kinase</fullName>
        <ecNumber evidence="2">2.7.13.3</ecNumber>
    </recommendedName>
</protein>
<dbReference type="PATRIC" id="fig|13035.3.peg.2904"/>
<dbReference type="EC" id="2.7.13.3" evidence="2"/>
<dbReference type="InterPro" id="IPR029016">
    <property type="entry name" value="GAF-like_dom_sf"/>
</dbReference>
<dbReference type="SUPFAM" id="SSF47384">
    <property type="entry name" value="Homodimeric domain of signal transducing histidine kinase"/>
    <property type="match status" value="1"/>
</dbReference>
<dbReference type="PROSITE" id="PS50109">
    <property type="entry name" value="HIS_KIN"/>
    <property type="match status" value="1"/>
</dbReference>
<keyword evidence="4" id="KW-0808">Transferase</keyword>
<dbReference type="PRINTS" id="PR00344">
    <property type="entry name" value="BCTRLSENSOR"/>
</dbReference>
<dbReference type="CDD" id="cd00075">
    <property type="entry name" value="HATPase"/>
    <property type="match status" value="1"/>
</dbReference>
<dbReference type="SUPFAM" id="SSF55874">
    <property type="entry name" value="ATPase domain of HSP90 chaperone/DNA topoisomerase II/histidine kinase"/>
    <property type="match status" value="1"/>
</dbReference>
<dbReference type="EMBL" id="CP003944">
    <property type="protein sequence ID" value="AFZ51136.1"/>
    <property type="molecule type" value="Genomic_DNA"/>
</dbReference>
<gene>
    <name evidence="8" type="ORF">Dacsa_2547</name>
</gene>
<dbReference type="SMART" id="SM00387">
    <property type="entry name" value="HATPase_c"/>
    <property type="match status" value="1"/>
</dbReference>
<keyword evidence="6" id="KW-0902">Two-component regulatory system</keyword>
<organism evidence="8 9">
    <name type="scientific">Dactylococcopsis salina (strain PCC 8305)</name>
    <name type="common">Myxobactron salinum</name>
    <dbReference type="NCBI Taxonomy" id="13035"/>
    <lineage>
        <taxon>Bacteria</taxon>
        <taxon>Bacillati</taxon>
        <taxon>Cyanobacteriota</taxon>
        <taxon>Cyanophyceae</taxon>
        <taxon>Nodosilineales</taxon>
        <taxon>Cymatolegaceae</taxon>
        <taxon>Dactylococcopsis</taxon>
    </lineage>
</organism>
<dbReference type="Pfam" id="PF02518">
    <property type="entry name" value="HATPase_c"/>
    <property type="match status" value="1"/>
</dbReference>
<evidence type="ECO:0000256" key="4">
    <source>
        <dbReference type="ARBA" id="ARBA00022679"/>
    </source>
</evidence>
<evidence type="ECO:0000256" key="1">
    <source>
        <dbReference type="ARBA" id="ARBA00000085"/>
    </source>
</evidence>
<dbReference type="Gene3D" id="1.10.287.130">
    <property type="match status" value="1"/>
</dbReference>
<dbReference type="RefSeq" id="WP_015230126.1">
    <property type="nucleotide sequence ID" value="NC_019780.1"/>
</dbReference>
<dbReference type="GO" id="GO:0000155">
    <property type="term" value="F:phosphorelay sensor kinase activity"/>
    <property type="evidence" value="ECO:0007669"/>
    <property type="project" value="InterPro"/>
</dbReference>
<dbReference type="PANTHER" id="PTHR43711:SF26">
    <property type="entry name" value="SENSOR HISTIDINE KINASE RCSC"/>
    <property type="match status" value="1"/>
</dbReference>
<dbReference type="OrthoDB" id="9773956at2"/>
<dbReference type="AlphaFoldDB" id="K9YW28"/>
<dbReference type="Pfam" id="PF01590">
    <property type="entry name" value="GAF"/>
    <property type="match status" value="1"/>
</dbReference>
<dbReference type="FunFam" id="3.30.565.10:FF:000006">
    <property type="entry name" value="Sensor histidine kinase WalK"/>
    <property type="match status" value="1"/>
</dbReference>
<dbReference type="InterPro" id="IPR036097">
    <property type="entry name" value="HisK_dim/P_sf"/>
</dbReference>
<evidence type="ECO:0000256" key="2">
    <source>
        <dbReference type="ARBA" id="ARBA00012438"/>
    </source>
</evidence>
<keyword evidence="3" id="KW-0597">Phosphoprotein</keyword>
<evidence type="ECO:0000259" key="7">
    <source>
        <dbReference type="PROSITE" id="PS50109"/>
    </source>
</evidence>
<evidence type="ECO:0000256" key="5">
    <source>
        <dbReference type="ARBA" id="ARBA00022777"/>
    </source>
</evidence>
<evidence type="ECO:0000256" key="6">
    <source>
        <dbReference type="ARBA" id="ARBA00023012"/>
    </source>
</evidence>
<dbReference type="Gene3D" id="3.30.450.40">
    <property type="match status" value="1"/>
</dbReference>
<keyword evidence="5 8" id="KW-0418">Kinase</keyword>
<dbReference type="InterPro" id="IPR050736">
    <property type="entry name" value="Sensor_HK_Regulatory"/>
</dbReference>